<proteinExistence type="predicted"/>
<keyword evidence="2" id="KW-0812">Transmembrane</keyword>
<keyword evidence="5" id="KW-1185">Reference proteome</keyword>
<feature type="chain" id="PRO_5045885960" evidence="3">
    <location>
        <begin position="19"/>
        <end position="101"/>
    </location>
</feature>
<dbReference type="Proteomes" id="UP001476798">
    <property type="component" value="Unassembled WGS sequence"/>
</dbReference>
<keyword evidence="2" id="KW-1133">Transmembrane helix</keyword>
<feature type="signal peptide" evidence="3">
    <location>
        <begin position="1"/>
        <end position="18"/>
    </location>
</feature>
<reference evidence="4 5" key="1">
    <citation type="submission" date="2021-06" db="EMBL/GenBank/DDBJ databases">
        <authorList>
            <person name="Palmer J.M."/>
        </authorList>
    </citation>
    <scope>NUCLEOTIDE SEQUENCE [LARGE SCALE GENOMIC DNA]</scope>
    <source>
        <strain evidence="4 5">GA_2019</strain>
        <tissue evidence="4">Muscle</tissue>
    </source>
</reference>
<accession>A0ABV0PZH8</accession>
<evidence type="ECO:0000313" key="4">
    <source>
        <dbReference type="EMBL" id="MEQ2188920.1"/>
    </source>
</evidence>
<evidence type="ECO:0000256" key="3">
    <source>
        <dbReference type="SAM" id="SignalP"/>
    </source>
</evidence>
<sequence length="101" mass="11020">MLLPVVLGLLKGLDPALGDPHLRKHCHRITHVSTLLLNILTYTLPACASLLLYLCLLEGITLCSFNQGYIRGDLKEDRDSPLTGSDVPPQGARSDRTRSAV</sequence>
<keyword evidence="2" id="KW-0472">Membrane</keyword>
<evidence type="ECO:0000256" key="1">
    <source>
        <dbReference type="SAM" id="MobiDB-lite"/>
    </source>
</evidence>
<keyword evidence="3" id="KW-0732">Signal</keyword>
<protein>
    <submittedName>
        <fullName evidence="4">Uncharacterized protein</fullName>
    </submittedName>
</protein>
<comment type="caution">
    <text evidence="4">The sequence shown here is derived from an EMBL/GenBank/DDBJ whole genome shotgun (WGS) entry which is preliminary data.</text>
</comment>
<feature type="transmembrane region" description="Helical" evidence="2">
    <location>
        <begin position="42"/>
        <end position="65"/>
    </location>
</feature>
<organism evidence="4 5">
    <name type="scientific">Goodea atripinnis</name>
    <dbReference type="NCBI Taxonomy" id="208336"/>
    <lineage>
        <taxon>Eukaryota</taxon>
        <taxon>Metazoa</taxon>
        <taxon>Chordata</taxon>
        <taxon>Craniata</taxon>
        <taxon>Vertebrata</taxon>
        <taxon>Euteleostomi</taxon>
        <taxon>Actinopterygii</taxon>
        <taxon>Neopterygii</taxon>
        <taxon>Teleostei</taxon>
        <taxon>Neoteleostei</taxon>
        <taxon>Acanthomorphata</taxon>
        <taxon>Ovalentaria</taxon>
        <taxon>Atherinomorphae</taxon>
        <taxon>Cyprinodontiformes</taxon>
        <taxon>Goodeidae</taxon>
        <taxon>Goodea</taxon>
    </lineage>
</organism>
<gene>
    <name evidence="4" type="ORF">GOODEAATRI_019906</name>
</gene>
<dbReference type="EMBL" id="JAHRIO010091770">
    <property type="protein sequence ID" value="MEQ2188920.1"/>
    <property type="molecule type" value="Genomic_DNA"/>
</dbReference>
<evidence type="ECO:0000256" key="2">
    <source>
        <dbReference type="SAM" id="Phobius"/>
    </source>
</evidence>
<evidence type="ECO:0000313" key="5">
    <source>
        <dbReference type="Proteomes" id="UP001476798"/>
    </source>
</evidence>
<feature type="region of interest" description="Disordered" evidence="1">
    <location>
        <begin position="73"/>
        <end position="101"/>
    </location>
</feature>
<name>A0ABV0PZH8_9TELE</name>